<sequence>MKTNLLRKQKSAVATTDRSRQLAWIPAALNFNVATDDTARSSVKF</sequence>
<dbReference type="EMBL" id="CP075566">
    <property type="protein sequence ID" value="QVW27038.1"/>
    <property type="molecule type" value="Genomic_DNA"/>
</dbReference>
<evidence type="ECO:0000313" key="2">
    <source>
        <dbReference type="Proteomes" id="UP000681155"/>
    </source>
</evidence>
<keyword evidence="2" id="KW-1185">Reference proteome</keyword>
<dbReference type="RefSeq" id="WP_214384985.1">
    <property type="nucleotide sequence ID" value="NZ_CP075566.1"/>
</dbReference>
<gene>
    <name evidence="1" type="ORF">KJF94_29860</name>
</gene>
<reference evidence="1 2" key="1">
    <citation type="submission" date="2021-05" db="EMBL/GenBank/DDBJ databases">
        <title>Complete genome of the cytokinin-producing biocontrol strain Pseudomonas fluorescens G20-18.</title>
        <authorList>
            <person name="Nielsen T.K."/>
            <person name="Mekureyaw M.F."/>
            <person name="Hansen L.H."/>
            <person name="Nicolaisen M.H."/>
            <person name="Roitsch T.G."/>
            <person name="Hennessy R.C."/>
        </authorList>
    </citation>
    <scope>NUCLEOTIDE SEQUENCE [LARGE SCALE GENOMIC DNA]</scope>
    <source>
        <strain evidence="1 2">G20-18</strain>
    </source>
</reference>
<accession>A0ABX8F905</accession>
<name>A0ABX8F905_9PSED</name>
<dbReference type="Proteomes" id="UP000681155">
    <property type="component" value="Chromosome"/>
</dbReference>
<organism evidence="1 2">
    <name type="scientific">Pseudomonas hormoni</name>
    <dbReference type="NCBI Taxonomy" id="3093767"/>
    <lineage>
        <taxon>Bacteria</taxon>
        <taxon>Pseudomonadati</taxon>
        <taxon>Pseudomonadota</taxon>
        <taxon>Gammaproteobacteria</taxon>
        <taxon>Pseudomonadales</taxon>
        <taxon>Pseudomonadaceae</taxon>
        <taxon>Pseudomonas</taxon>
    </lineage>
</organism>
<proteinExistence type="predicted"/>
<evidence type="ECO:0000313" key="1">
    <source>
        <dbReference type="EMBL" id="QVW27038.1"/>
    </source>
</evidence>
<protein>
    <submittedName>
        <fullName evidence="1">Uncharacterized protein</fullName>
    </submittedName>
</protein>